<evidence type="ECO:0000256" key="8">
    <source>
        <dbReference type="RuleBase" id="RU000461"/>
    </source>
</evidence>
<keyword evidence="2 7" id="KW-0349">Heme</keyword>
<evidence type="ECO:0000313" key="10">
    <source>
        <dbReference type="Proteomes" id="UP000317728"/>
    </source>
</evidence>
<evidence type="ECO:0000256" key="1">
    <source>
        <dbReference type="ARBA" id="ARBA00010617"/>
    </source>
</evidence>
<evidence type="ECO:0000256" key="4">
    <source>
        <dbReference type="ARBA" id="ARBA00023002"/>
    </source>
</evidence>
<evidence type="ECO:0000256" key="6">
    <source>
        <dbReference type="ARBA" id="ARBA00023033"/>
    </source>
</evidence>
<dbReference type="EMBL" id="CP041150">
    <property type="protein sequence ID" value="QDF73343.1"/>
    <property type="molecule type" value="Genomic_DNA"/>
</dbReference>
<reference evidence="9 10" key="1">
    <citation type="submission" date="2019-06" db="EMBL/GenBank/DDBJ databases">
        <title>Whole geneome sequnce of Mycobacteroides chelonae M77 isolated from bovine milk from Meghalaya, India.</title>
        <authorList>
            <person name="Vise E."/>
            <person name="Das S."/>
            <person name="Garg A."/>
            <person name="Ghatak S."/>
            <person name="Shakuntala I."/>
            <person name="Milton A.A.P."/>
            <person name="Karam A."/>
            <person name="Sanjukta R."/>
            <person name="Puro K."/>
            <person name="Sen A."/>
        </authorList>
    </citation>
    <scope>NUCLEOTIDE SEQUENCE [LARGE SCALE GENOMIC DNA]</scope>
    <source>
        <strain evidence="9 10">M77</strain>
    </source>
</reference>
<proteinExistence type="inferred from homology"/>
<dbReference type="PRINTS" id="PR00385">
    <property type="entry name" value="P450"/>
</dbReference>
<dbReference type="GO" id="GO:0016705">
    <property type="term" value="F:oxidoreductase activity, acting on paired donors, with incorporation or reduction of molecular oxygen"/>
    <property type="evidence" value="ECO:0007669"/>
    <property type="project" value="InterPro"/>
</dbReference>
<keyword evidence="5 7" id="KW-0408">Iron</keyword>
<dbReference type="PANTHER" id="PTHR24291">
    <property type="entry name" value="CYTOCHROME P450 FAMILY 4"/>
    <property type="match status" value="1"/>
</dbReference>
<evidence type="ECO:0000313" key="9">
    <source>
        <dbReference type="EMBL" id="QDF73343.1"/>
    </source>
</evidence>
<dbReference type="InterPro" id="IPR036396">
    <property type="entry name" value="Cyt_P450_sf"/>
</dbReference>
<dbReference type="PROSITE" id="PS00086">
    <property type="entry name" value="CYTOCHROME_P450"/>
    <property type="match status" value="1"/>
</dbReference>
<evidence type="ECO:0000256" key="2">
    <source>
        <dbReference type="ARBA" id="ARBA00022617"/>
    </source>
</evidence>
<dbReference type="InterPro" id="IPR001128">
    <property type="entry name" value="Cyt_P450"/>
</dbReference>
<dbReference type="CDD" id="cd20620">
    <property type="entry name" value="CYP132-like"/>
    <property type="match status" value="1"/>
</dbReference>
<gene>
    <name evidence="9" type="ORF">FJK96_07185</name>
</gene>
<dbReference type="SUPFAM" id="SSF48264">
    <property type="entry name" value="Cytochrome P450"/>
    <property type="match status" value="1"/>
</dbReference>
<dbReference type="PRINTS" id="PR00463">
    <property type="entry name" value="EP450I"/>
</dbReference>
<protein>
    <submittedName>
        <fullName evidence="9">Cytochrome P450</fullName>
    </submittedName>
</protein>
<evidence type="ECO:0000256" key="3">
    <source>
        <dbReference type="ARBA" id="ARBA00022723"/>
    </source>
</evidence>
<dbReference type="InterPro" id="IPR050196">
    <property type="entry name" value="Cytochrome_P450_Monoox"/>
</dbReference>
<dbReference type="Gene3D" id="1.10.630.10">
    <property type="entry name" value="Cytochrome P450"/>
    <property type="match status" value="1"/>
</dbReference>
<comment type="similarity">
    <text evidence="1 8">Belongs to the cytochrome P450 family.</text>
</comment>
<dbReference type="InterPro" id="IPR002401">
    <property type="entry name" value="Cyt_P450_E_grp-I"/>
</dbReference>
<dbReference type="Pfam" id="PF00067">
    <property type="entry name" value="p450"/>
    <property type="match status" value="1"/>
</dbReference>
<comment type="cofactor">
    <cofactor evidence="7">
        <name>heme</name>
        <dbReference type="ChEBI" id="CHEBI:30413"/>
    </cofactor>
</comment>
<keyword evidence="6 8" id="KW-0503">Monooxygenase</keyword>
<dbReference type="RefSeq" id="WP_109394789.1">
    <property type="nucleotide sequence ID" value="NZ_CP041150.1"/>
</dbReference>
<dbReference type="GO" id="GO:0004497">
    <property type="term" value="F:monooxygenase activity"/>
    <property type="evidence" value="ECO:0007669"/>
    <property type="project" value="UniProtKB-KW"/>
</dbReference>
<dbReference type="Proteomes" id="UP000317728">
    <property type="component" value="Chromosome"/>
</dbReference>
<keyword evidence="3 7" id="KW-0479">Metal-binding</keyword>
<organism evidence="9 10">
    <name type="scientific">Mycobacteroides chelonae</name>
    <name type="common">Mycobacterium chelonae</name>
    <dbReference type="NCBI Taxonomy" id="1774"/>
    <lineage>
        <taxon>Bacteria</taxon>
        <taxon>Bacillati</taxon>
        <taxon>Actinomycetota</taxon>
        <taxon>Actinomycetes</taxon>
        <taxon>Mycobacteriales</taxon>
        <taxon>Mycobacteriaceae</taxon>
        <taxon>Mycobacteroides</taxon>
    </lineage>
</organism>
<sequence length="450" mass="51156">MSIDMARYGLDVSRGWVPRVSGHDISRFRCGTRRFVCVTHPEYIDHVLHTGRLNYHKSFEYELLRALLGVNLFTDEDESWQWHRTLLNPMFAKRRLNGLVDLMVAPIDDLVAEMKSKPDATELSLSDAMVKLTLNVVGNALFGKQFGAISDEMSDKVTTGLRFGEKLLRLFLIVEPPRRLFRIIMRGAFLPIPLPWPFRTMQIVAKSLDKSVWDLVRDRKTNPTNGLDLLNYMLTTEDEDGKPLPLKRVRDESMTFMLAGHETTANALSWMWYLLALNPPARDRMLKEVDDVLEGRTPTADDLAQLPWTTACFMEAMRFYSPAWIIPRLAIKDDVVGGHHIRKGTTVILPGHLVHHDERWWPNPGEFDPSRFLPGAGKGRSKSAYLPFGGGKRICIGQSFAVMESVLVTAILSQNFVFDLRPGHPVDPEATLTLRPRHGLQAIARRRHTA</sequence>
<evidence type="ECO:0000256" key="5">
    <source>
        <dbReference type="ARBA" id="ARBA00023004"/>
    </source>
</evidence>
<name>A0AB73U9I2_MYCCH</name>
<evidence type="ECO:0000256" key="7">
    <source>
        <dbReference type="PIRSR" id="PIRSR602401-1"/>
    </source>
</evidence>
<dbReference type="InterPro" id="IPR017972">
    <property type="entry name" value="Cyt_P450_CS"/>
</dbReference>
<dbReference type="AlphaFoldDB" id="A0AB73U9I2"/>
<dbReference type="GO" id="GO:0020037">
    <property type="term" value="F:heme binding"/>
    <property type="evidence" value="ECO:0007669"/>
    <property type="project" value="InterPro"/>
</dbReference>
<feature type="binding site" description="axial binding residue" evidence="7">
    <location>
        <position position="395"/>
    </location>
    <ligand>
        <name>heme</name>
        <dbReference type="ChEBI" id="CHEBI:30413"/>
    </ligand>
    <ligandPart>
        <name>Fe</name>
        <dbReference type="ChEBI" id="CHEBI:18248"/>
    </ligandPart>
</feature>
<keyword evidence="4 8" id="KW-0560">Oxidoreductase</keyword>
<dbReference type="GO" id="GO:0005506">
    <property type="term" value="F:iron ion binding"/>
    <property type="evidence" value="ECO:0007669"/>
    <property type="project" value="InterPro"/>
</dbReference>
<dbReference type="PANTHER" id="PTHR24291:SF50">
    <property type="entry name" value="BIFUNCTIONAL ALBAFLAVENONE MONOOXYGENASE_TERPENE SYNTHASE"/>
    <property type="match status" value="1"/>
</dbReference>
<accession>A0AB73U9I2</accession>